<gene>
    <name evidence="10" type="primary">ispG</name>
    <name evidence="10" type="ORF">P857_663</name>
</gene>
<dbReference type="GO" id="GO:0046872">
    <property type="term" value="F:metal ion binding"/>
    <property type="evidence" value="ECO:0007669"/>
    <property type="project" value="UniProtKB-KW"/>
</dbReference>
<dbReference type="Pfam" id="PF26540">
    <property type="entry name" value="GcpE_C"/>
    <property type="match status" value="1"/>
</dbReference>
<dbReference type="GO" id="GO:0016114">
    <property type="term" value="P:terpenoid biosynthetic process"/>
    <property type="evidence" value="ECO:0007669"/>
    <property type="project" value="InterPro"/>
</dbReference>
<name>W2UZ86_9RICK</name>
<keyword evidence="7" id="KW-0414">Isoprene biosynthesis</keyword>
<evidence type="ECO:0000256" key="3">
    <source>
        <dbReference type="ARBA" id="ARBA00022723"/>
    </source>
</evidence>
<dbReference type="GO" id="GO:0046429">
    <property type="term" value="F:4-hydroxy-3-methylbut-2-en-1-yl diphosphate synthase activity (ferredoxin)"/>
    <property type="evidence" value="ECO:0007669"/>
    <property type="project" value="InterPro"/>
</dbReference>
<dbReference type="Proteomes" id="UP000018951">
    <property type="component" value="Unassembled WGS sequence"/>
</dbReference>
<comment type="caution">
    <text evidence="10">The sequence shown here is derived from an EMBL/GenBank/DDBJ whole genome shotgun (WGS) entry which is preliminary data.</text>
</comment>
<keyword evidence="6" id="KW-0411">Iron-sulfur</keyword>
<keyword evidence="3" id="KW-0479">Metal-binding</keyword>
<dbReference type="InterPro" id="IPR011005">
    <property type="entry name" value="Dihydropteroate_synth-like_sf"/>
</dbReference>
<dbReference type="InterPro" id="IPR004588">
    <property type="entry name" value="IspG_bac-typ"/>
</dbReference>
<evidence type="ECO:0000313" key="11">
    <source>
        <dbReference type="Proteomes" id="UP000018951"/>
    </source>
</evidence>
<dbReference type="PANTHER" id="PTHR30454:SF0">
    <property type="entry name" value="4-HYDROXY-3-METHYLBUT-2-EN-1-YL DIPHOSPHATE SYNTHASE (FERREDOXIN), CHLOROPLASTIC"/>
    <property type="match status" value="1"/>
</dbReference>
<evidence type="ECO:0000256" key="2">
    <source>
        <dbReference type="ARBA" id="ARBA00022485"/>
    </source>
</evidence>
<proteinExistence type="predicted"/>
<dbReference type="GO" id="GO:0019288">
    <property type="term" value="P:isopentenyl diphosphate biosynthetic process, methylerythritol 4-phosphate pathway"/>
    <property type="evidence" value="ECO:0007669"/>
    <property type="project" value="TreeGrafter"/>
</dbReference>
<sequence length="437" mass="48722">MYTKIDDILHEIYEVHTKSKRISKVNVKVRNLYIGSDYPVVIQSMTSGLRSNPKDIKQVGIDEVTEAIDLIKYGAEMVRIAINSRVAMQAVPYIRDRLDNAGYAHIPLVGCGQYEIAKLVHDYPECANKLDKIRINPGNIDTKENINFVNTIEKAIQYNKPVRIGVNGGSIDKKMISYITDLSARNQNPVSETLKLETTCMLVSSIYSTRQAEIIGLPRDKIVLSCKTSNVRQLIIVYELLDKILPYPLHLGLTEAGMGIRGHVATSTALGVLLHQKIGDTIRCSITPDVTTGTRESEIQVCKQILQSLELRQFHPEVISCPGCGRTNSRYFQELATDVKKYIDLKCKTDWKHYKNIETLIVAVMGCIVNGPGESRSAHIGISLPGYGEKTSAAVFANGEYLVTLKGEKIKEQFLEILDKYVQSNFEETLAKGVASK</sequence>
<evidence type="ECO:0000259" key="8">
    <source>
        <dbReference type="Pfam" id="PF04551"/>
    </source>
</evidence>
<feature type="domain" description="IspG TIM-barrel" evidence="8">
    <location>
        <begin position="26"/>
        <end position="302"/>
    </location>
</feature>
<evidence type="ECO:0000256" key="7">
    <source>
        <dbReference type="ARBA" id="ARBA00023229"/>
    </source>
</evidence>
<dbReference type="Gene3D" id="3.20.20.20">
    <property type="entry name" value="Dihydropteroate synthase-like"/>
    <property type="match status" value="1"/>
</dbReference>
<dbReference type="InterPro" id="IPR058579">
    <property type="entry name" value="IspG_C"/>
</dbReference>
<evidence type="ECO:0000256" key="6">
    <source>
        <dbReference type="ARBA" id="ARBA00023014"/>
    </source>
</evidence>
<dbReference type="NCBIfam" id="NF001540">
    <property type="entry name" value="PRK00366.1"/>
    <property type="match status" value="1"/>
</dbReference>
<reference evidence="10 11" key="1">
    <citation type="journal article" date="2013" name="PLoS ONE">
        <title>Bacterial endosymbiosis in a chordate host: long-term co-evolution and conservation of secondary metabolism.</title>
        <authorList>
            <person name="Kwan J.C."/>
            <person name="Schmidt E.W."/>
        </authorList>
    </citation>
    <scope>NUCLEOTIDE SEQUENCE [LARGE SCALE GENOMIC DNA]</scope>
    <source>
        <strain evidence="11">L6</strain>
    </source>
</reference>
<keyword evidence="11" id="KW-1185">Reference proteome</keyword>
<dbReference type="PANTHER" id="PTHR30454">
    <property type="entry name" value="4-HYDROXY-3-METHYLBUT-2-EN-1-YL DIPHOSPHATE SYNTHASE"/>
    <property type="match status" value="1"/>
</dbReference>
<keyword evidence="5" id="KW-0408">Iron</keyword>
<accession>W2UZ86</accession>
<dbReference type="GO" id="GO:0051539">
    <property type="term" value="F:4 iron, 4 sulfur cluster binding"/>
    <property type="evidence" value="ECO:0007669"/>
    <property type="project" value="UniProtKB-KW"/>
</dbReference>
<dbReference type="EMBL" id="AXCJ01000008">
    <property type="protein sequence ID" value="ETO91175.1"/>
    <property type="molecule type" value="Genomic_DNA"/>
</dbReference>
<protein>
    <submittedName>
        <fullName evidence="10">4-hydroxy-3-methylbut-2-en-1-yl diphosphate synthase</fullName>
    </submittedName>
</protein>
<feature type="domain" description="IspG C-terminal" evidence="9">
    <location>
        <begin position="317"/>
        <end position="419"/>
    </location>
</feature>
<dbReference type="FunFam" id="3.30.413.10:FF:000012">
    <property type="entry name" value="4-hydroxy-3-methylbut-2-en-1-yl diphosphate synthase (flavodoxin)"/>
    <property type="match status" value="1"/>
</dbReference>
<dbReference type="Pfam" id="PF04551">
    <property type="entry name" value="GcpE"/>
    <property type="match status" value="1"/>
</dbReference>
<keyword evidence="4" id="KW-0560">Oxidoreductase</keyword>
<keyword evidence="2" id="KW-0004">4Fe-4S</keyword>
<evidence type="ECO:0000259" key="9">
    <source>
        <dbReference type="Pfam" id="PF26540"/>
    </source>
</evidence>
<evidence type="ECO:0000256" key="1">
    <source>
        <dbReference type="ARBA" id="ARBA00001966"/>
    </source>
</evidence>
<dbReference type="STRING" id="1401685.P857_663"/>
<organism evidence="10 11">
    <name type="scientific">Candidatus Xenolissoclinum pacificiensis L6</name>
    <dbReference type="NCBI Taxonomy" id="1401685"/>
    <lineage>
        <taxon>Bacteria</taxon>
        <taxon>Pseudomonadati</taxon>
        <taxon>Pseudomonadota</taxon>
        <taxon>Alphaproteobacteria</taxon>
        <taxon>Rickettsiales</taxon>
        <taxon>Anaplasmataceae</taxon>
        <taxon>Candidatus Xenolissoclinum</taxon>
    </lineage>
</organism>
<dbReference type="Gene3D" id="3.30.413.10">
    <property type="entry name" value="Sulfite Reductase Hemoprotein, domain 1"/>
    <property type="match status" value="1"/>
</dbReference>
<dbReference type="InterPro" id="IPR045854">
    <property type="entry name" value="NO2/SO3_Rdtase_4Fe4S_sf"/>
</dbReference>
<dbReference type="PATRIC" id="fig|1401685.3.peg.800"/>
<evidence type="ECO:0000256" key="5">
    <source>
        <dbReference type="ARBA" id="ARBA00023004"/>
    </source>
</evidence>
<dbReference type="InterPro" id="IPR058578">
    <property type="entry name" value="IspG_TIM"/>
</dbReference>
<comment type="cofactor">
    <cofactor evidence="1">
        <name>[4Fe-4S] cluster</name>
        <dbReference type="ChEBI" id="CHEBI:49883"/>
    </cofactor>
</comment>
<evidence type="ECO:0000313" key="10">
    <source>
        <dbReference type="EMBL" id="ETO91175.1"/>
    </source>
</evidence>
<dbReference type="NCBIfam" id="TIGR00612">
    <property type="entry name" value="ispG_gcpE"/>
    <property type="match status" value="1"/>
</dbReference>
<evidence type="ECO:0000256" key="4">
    <source>
        <dbReference type="ARBA" id="ARBA00023002"/>
    </source>
</evidence>
<dbReference type="AlphaFoldDB" id="W2UZ86"/>